<proteinExistence type="predicted"/>
<comment type="caution">
    <text evidence="1">The sequence shown here is derived from an EMBL/GenBank/DDBJ whole genome shotgun (WGS) entry which is preliminary data.</text>
</comment>
<dbReference type="AlphaFoldDB" id="A0A4R6DN55"/>
<name>A0A4R6DN55_9MICO</name>
<protein>
    <submittedName>
        <fullName evidence="1">Uncharacterized protein</fullName>
    </submittedName>
</protein>
<sequence>MQKNEVPSWVAHVLTPPEVIAAYVERRVNDPALLTGEQSEPTYADFLRSE</sequence>
<accession>A0A4R6DN55</accession>
<evidence type="ECO:0000313" key="1">
    <source>
        <dbReference type="EMBL" id="TDN46223.1"/>
    </source>
</evidence>
<dbReference type="EMBL" id="SNVW01000001">
    <property type="protein sequence ID" value="TDN46223.1"/>
    <property type="molecule type" value="Genomic_DNA"/>
</dbReference>
<evidence type="ECO:0000313" key="2">
    <source>
        <dbReference type="Proteomes" id="UP000295764"/>
    </source>
</evidence>
<gene>
    <name evidence="1" type="ORF">EDF64_10181</name>
</gene>
<dbReference type="Proteomes" id="UP000295764">
    <property type="component" value="Unassembled WGS sequence"/>
</dbReference>
<reference evidence="1 2" key="1">
    <citation type="submission" date="2019-03" db="EMBL/GenBank/DDBJ databases">
        <title>Genomic analyses of the natural microbiome of Caenorhabditis elegans.</title>
        <authorList>
            <person name="Samuel B."/>
        </authorList>
    </citation>
    <scope>NUCLEOTIDE SEQUENCE [LARGE SCALE GENOMIC DNA]</scope>
    <source>
        <strain evidence="1 2">JUb65</strain>
    </source>
</reference>
<dbReference type="RefSeq" id="WP_166645545.1">
    <property type="nucleotide sequence ID" value="NZ_SNVW01000001.1"/>
</dbReference>
<organism evidence="1 2">
    <name type="scientific">Curtobacterium flaccumfaciens</name>
    <dbReference type="NCBI Taxonomy" id="2035"/>
    <lineage>
        <taxon>Bacteria</taxon>
        <taxon>Bacillati</taxon>
        <taxon>Actinomycetota</taxon>
        <taxon>Actinomycetes</taxon>
        <taxon>Micrococcales</taxon>
        <taxon>Microbacteriaceae</taxon>
        <taxon>Curtobacterium</taxon>
    </lineage>
</organism>